<organism evidence="1 2">
    <name type="scientific">Rotaria magnacalcarata</name>
    <dbReference type="NCBI Taxonomy" id="392030"/>
    <lineage>
        <taxon>Eukaryota</taxon>
        <taxon>Metazoa</taxon>
        <taxon>Spiralia</taxon>
        <taxon>Gnathifera</taxon>
        <taxon>Rotifera</taxon>
        <taxon>Eurotatoria</taxon>
        <taxon>Bdelloidea</taxon>
        <taxon>Philodinida</taxon>
        <taxon>Philodinidae</taxon>
        <taxon>Rotaria</taxon>
    </lineage>
</organism>
<gene>
    <name evidence="1" type="ORF">BYL167_LOCUS75957</name>
</gene>
<feature type="non-terminal residue" evidence="1">
    <location>
        <position position="84"/>
    </location>
</feature>
<name>A0A8S3GNG5_9BILA</name>
<protein>
    <submittedName>
        <fullName evidence="1">Uncharacterized protein</fullName>
    </submittedName>
</protein>
<evidence type="ECO:0000313" key="2">
    <source>
        <dbReference type="Proteomes" id="UP000681967"/>
    </source>
</evidence>
<comment type="caution">
    <text evidence="1">The sequence shown here is derived from an EMBL/GenBank/DDBJ whole genome shotgun (WGS) entry which is preliminary data.</text>
</comment>
<dbReference type="AlphaFoldDB" id="A0A8S3GNG5"/>
<proteinExistence type="predicted"/>
<dbReference type="EMBL" id="CAJOBH010272848">
    <property type="protein sequence ID" value="CAF5166065.1"/>
    <property type="molecule type" value="Genomic_DNA"/>
</dbReference>
<sequence length="84" mass="9549">MHIVNFEIDEILAYDIYIKLQQQGILTKPTTSVPFSDEALIDVTMEYGISKSALENLRHGLNNNNIIDSQSLIQVIDLPNIEEF</sequence>
<dbReference type="Proteomes" id="UP000681967">
    <property type="component" value="Unassembled WGS sequence"/>
</dbReference>
<evidence type="ECO:0000313" key="1">
    <source>
        <dbReference type="EMBL" id="CAF5166065.1"/>
    </source>
</evidence>
<accession>A0A8S3GNG5</accession>
<reference evidence="1" key="1">
    <citation type="submission" date="2021-02" db="EMBL/GenBank/DDBJ databases">
        <authorList>
            <person name="Nowell W R."/>
        </authorList>
    </citation>
    <scope>NUCLEOTIDE SEQUENCE</scope>
</reference>